<name>A0ABT0E099_9SPHN</name>
<evidence type="ECO:0000256" key="1">
    <source>
        <dbReference type="ARBA" id="ARBA00022723"/>
    </source>
</evidence>
<organism evidence="3 4">
    <name type="scientific">Sphingobium agri</name>
    <dbReference type="NCBI Taxonomy" id="2933566"/>
    <lineage>
        <taxon>Bacteria</taxon>
        <taxon>Pseudomonadati</taxon>
        <taxon>Pseudomonadota</taxon>
        <taxon>Alphaproteobacteria</taxon>
        <taxon>Sphingomonadales</taxon>
        <taxon>Sphingomonadaceae</taxon>
        <taxon>Sphingobium</taxon>
    </lineage>
</organism>
<dbReference type="PANTHER" id="PTHR11820">
    <property type="entry name" value="ACYLPYRUVASE"/>
    <property type="match status" value="1"/>
</dbReference>
<evidence type="ECO:0000259" key="2">
    <source>
        <dbReference type="Pfam" id="PF01557"/>
    </source>
</evidence>
<sequence length="206" mass="22218">MICKGHIYGVILNDREERVRLAQAFQEKPYLAPPAAPVVYMKPAVTLSRSPVRLEPGRSAVAGATVALLIARDTTGVSAQEAMECVGAASLAIDIAYEQADYYRPAIAQRNADGFLVMGQWRAPALPEQIRTFVDGRVAHDWPLDRLVRTPGQLIADISAFLTLRAGDVLLAGLPGDAPDVQPGVDLRVEADGFEPAIALIEEYAQ</sequence>
<reference evidence="3 4" key="1">
    <citation type="submission" date="2022-04" db="EMBL/GenBank/DDBJ databases">
        <authorList>
            <person name="Huq M.A."/>
        </authorList>
    </citation>
    <scope>NUCLEOTIDE SEQUENCE [LARGE SCALE GENOMIC DNA]</scope>
    <source>
        <strain evidence="3 4">MAH-33</strain>
    </source>
</reference>
<dbReference type="Proteomes" id="UP001203512">
    <property type="component" value="Unassembled WGS sequence"/>
</dbReference>
<protein>
    <submittedName>
        <fullName evidence="3">Fumarylacetoacetate hydrolase family protein</fullName>
    </submittedName>
</protein>
<accession>A0ABT0E099</accession>
<keyword evidence="1" id="KW-0479">Metal-binding</keyword>
<dbReference type="GO" id="GO:0016787">
    <property type="term" value="F:hydrolase activity"/>
    <property type="evidence" value="ECO:0007669"/>
    <property type="project" value="UniProtKB-KW"/>
</dbReference>
<gene>
    <name evidence="3" type="ORF">MU848_14525</name>
</gene>
<keyword evidence="3" id="KW-0378">Hydrolase</keyword>
<comment type="caution">
    <text evidence="3">The sequence shown here is derived from an EMBL/GenBank/DDBJ whole genome shotgun (WGS) entry which is preliminary data.</text>
</comment>
<dbReference type="SUPFAM" id="SSF56529">
    <property type="entry name" value="FAH"/>
    <property type="match status" value="1"/>
</dbReference>
<dbReference type="EMBL" id="JALKHS010000011">
    <property type="protein sequence ID" value="MCK0532802.1"/>
    <property type="molecule type" value="Genomic_DNA"/>
</dbReference>
<dbReference type="Gene3D" id="3.90.850.10">
    <property type="entry name" value="Fumarylacetoacetase-like, C-terminal domain"/>
    <property type="match status" value="1"/>
</dbReference>
<dbReference type="InterPro" id="IPR036663">
    <property type="entry name" value="Fumarylacetoacetase_C_sf"/>
</dbReference>
<evidence type="ECO:0000313" key="3">
    <source>
        <dbReference type="EMBL" id="MCK0532802.1"/>
    </source>
</evidence>
<dbReference type="PANTHER" id="PTHR11820:SF114">
    <property type="entry name" value="4-HYDROXYPHENYLACETATE CATABOLISM PROTEIN"/>
    <property type="match status" value="1"/>
</dbReference>
<dbReference type="InterPro" id="IPR011234">
    <property type="entry name" value="Fumarylacetoacetase-like_C"/>
</dbReference>
<dbReference type="RefSeq" id="WP_247233692.1">
    <property type="nucleotide sequence ID" value="NZ_JALKHS010000011.1"/>
</dbReference>
<feature type="domain" description="Fumarylacetoacetase-like C-terminal" evidence="2">
    <location>
        <begin position="7"/>
        <end position="194"/>
    </location>
</feature>
<keyword evidence="4" id="KW-1185">Reference proteome</keyword>
<proteinExistence type="predicted"/>
<evidence type="ECO:0000313" key="4">
    <source>
        <dbReference type="Proteomes" id="UP001203512"/>
    </source>
</evidence>
<dbReference type="Pfam" id="PF01557">
    <property type="entry name" value="FAA_hydrolase"/>
    <property type="match status" value="1"/>
</dbReference>